<evidence type="ECO:0000313" key="2">
    <source>
        <dbReference type="EMBL" id="ODA67484.1"/>
    </source>
</evidence>
<dbReference type="STRING" id="1177755.A7A08_01516"/>
<dbReference type="RefSeq" id="WP_141693893.1">
    <property type="nucleotide sequence ID" value="NZ_MASI01000003.1"/>
</dbReference>
<accession>A0A1E2RZ42</accession>
<sequence length="160" mass="17193">MSSFALAFRRKSFLDRVLAAEGPDRTQSADAVPRPIPPVGQRIGEVADRSPARRAALLALLIAAALLAVFNSEGLVSTARDLAESRLGRSLLPVAERWDDAMERVGAKRLMASVRGLVLDAQYASWSDVAAVFGAGDDPITAKRRTDDGPYTSSMPGERR</sequence>
<dbReference type="EMBL" id="MASI01000003">
    <property type="protein sequence ID" value="ODA67484.1"/>
    <property type="molecule type" value="Genomic_DNA"/>
</dbReference>
<reference evidence="2 3" key="1">
    <citation type="submission" date="2016-07" db="EMBL/GenBank/DDBJ databases">
        <title>Draft genome sequence of Methyloligella halotolerans C2T (VKM B-2706T=CCUG 61687T=DSM 25045T), a halotolerant polyhydroxybutyrate accumulating methylotroph.</title>
        <authorList>
            <person name="Vasilenko O.V."/>
            <person name="Doronina N.V."/>
            <person name="Poroshina M.N."/>
            <person name="Tarlachkov S.V."/>
            <person name="Trotsenko Y.A."/>
        </authorList>
    </citation>
    <scope>NUCLEOTIDE SEQUENCE [LARGE SCALE GENOMIC DNA]</scope>
    <source>
        <strain evidence="2 3">VKM B-2706</strain>
    </source>
</reference>
<dbReference type="AlphaFoldDB" id="A0A1E2RZ42"/>
<name>A0A1E2RZ42_9HYPH</name>
<gene>
    <name evidence="2" type="ORF">A7A08_01516</name>
</gene>
<evidence type="ECO:0000313" key="3">
    <source>
        <dbReference type="Proteomes" id="UP000095087"/>
    </source>
</evidence>
<proteinExistence type="predicted"/>
<feature type="compositionally biased region" description="Polar residues" evidence="1">
    <location>
        <begin position="151"/>
        <end position="160"/>
    </location>
</feature>
<comment type="caution">
    <text evidence="2">The sequence shown here is derived from an EMBL/GenBank/DDBJ whole genome shotgun (WGS) entry which is preliminary data.</text>
</comment>
<organism evidence="2 3">
    <name type="scientific">Methyloligella halotolerans</name>
    <dbReference type="NCBI Taxonomy" id="1177755"/>
    <lineage>
        <taxon>Bacteria</taxon>
        <taxon>Pseudomonadati</taxon>
        <taxon>Pseudomonadota</taxon>
        <taxon>Alphaproteobacteria</taxon>
        <taxon>Hyphomicrobiales</taxon>
        <taxon>Hyphomicrobiaceae</taxon>
        <taxon>Methyloligella</taxon>
    </lineage>
</organism>
<feature type="region of interest" description="Disordered" evidence="1">
    <location>
        <begin position="138"/>
        <end position="160"/>
    </location>
</feature>
<protein>
    <submittedName>
        <fullName evidence="2">Uncharacterized protein</fullName>
    </submittedName>
</protein>
<keyword evidence="3" id="KW-1185">Reference proteome</keyword>
<dbReference type="Proteomes" id="UP000095087">
    <property type="component" value="Unassembled WGS sequence"/>
</dbReference>
<evidence type="ECO:0000256" key="1">
    <source>
        <dbReference type="SAM" id="MobiDB-lite"/>
    </source>
</evidence>